<gene>
    <name evidence="1" type="ORF">PENTCL1PPCAC_21236</name>
</gene>
<evidence type="ECO:0000313" key="2">
    <source>
        <dbReference type="Proteomes" id="UP001432027"/>
    </source>
</evidence>
<evidence type="ECO:0000313" key="1">
    <source>
        <dbReference type="EMBL" id="GMS99061.1"/>
    </source>
</evidence>
<reference evidence="1" key="1">
    <citation type="submission" date="2023-10" db="EMBL/GenBank/DDBJ databases">
        <title>Genome assembly of Pristionchus species.</title>
        <authorList>
            <person name="Yoshida K."/>
            <person name="Sommer R.J."/>
        </authorList>
    </citation>
    <scope>NUCLEOTIDE SEQUENCE</scope>
    <source>
        <strain evidence="1">RS0144</strain>
    </source>
</reference>
<sequence length="77" mass="8689">MSQLEGEIISKSTNIDNLNLEVSQGVQKLLEKVETNYIDLRSLHNKIGVTLRARFNEISKLASSWVGSQWTELTGQK</sequence>
<name>A0AAV5TX65_9BILA</name>
<organism evidence="1 2">
    <name type="scientific">Pristionchus entomophagus</name>
    <dbReference type="NCBI Taxonomy" id="358040"/>
    <lineage>
        <taxon>Eukaryota</taxon>
        <taxon>Metazoa</taxon>
        <taxon>Ecdysozoa</taxon>
        <taxon>Nematoda</taxon>
        <taxon>Chromadorea</taxon>
        <taxon>Rhabditida</taxon>
        <taxon>Rhabditina</taxon>
        <taxon>Diplogasteromorpha</taxon>
        <taxon>Diplogasteroidea</taxon>
        <taxon>Neodiplogasteridae</taxon>
        <taxon>Pristionchus</taxon>
    </lineage>
</organism>
<dbReference type="AlphaFoldDB" id="A0AAV5TX65"/>
<comment type="caution">
    <text evidence="1">The sequence shown here is derived from an EMBL/GenBank/DDBJ whole genome shotgun (WGS) entry which is preliminary data.</text>
</comment>
<dbReference type="Proteomes" id="UP001432027">
    <property type="component" value="Unassembled WGS sequence"/>
</dbReference>
<feature type="non-terminal residue" evidence="1">
    <location>
        <position position="77"/>
    </location>
</feature>
<dbReference type="EMBL" id="BTSX01000005">
    <property type="protein sequence ID" value="GMS99061.1"/>
    <property type="molecule type" value="Genomic_DNA"/>
</dbReference>
<proteinExistence type="predicted"/>
<keyword evidence="2" id="KW-1185">Reference proteome</keyword>
<accession>A0AAV5TX65</accession>
<protein>
    <submittedName>
        <fullName evidence="1">Uncharacterized protein</fullName>
    </submittedName>
</protein>